<evidence type="ECO:0000256" key="4">
    <source>
        <dbReference type="ARBA" id="ARBA00022967"/>
    </source>
</evidence>
<comment type="similarity">
    <text evidence="7">Belongs to the ABC transporter superfamily. Siderophore-Fe(3+) uptake transporter (SIUT) (TC 3.A.1.21) family.</text>
</comment>
<feature type="transmembrane region" description="Helical" evidence="8">
    <location>
        <begin position="161"/>
        <end position="187"/>
    </location>
</feature>
<dbReference type="AlphaFoldDB" id="X5DXZ6"/>
<feature type="transmembrane region" description="Helical" evidence="8">
    <location>
        <begin position="72"/>
        <end position="90"/>
    </location>
</feature>
<evidence type="ECO:0000313" key="11">
    <source>
        <dbReference type="EMBL" id="AHW65467.1"/>
    </source>
</evidence>
<evidence type="ECO:0000256" key="3">
    <source>
        <dbReference type="ARBA" id="ARBA00022692"/>
    </source>
</evidence>
<dbReference type="KEGG" id="cgy:CGLY_15155"/>
<name>X5DXZ6_9CORY</name>
<evidence type="ECO:0000259" key="9">
    <source>
        <dbReference type="PROSITE" id="PS50893"/>
    </source>
</evidence>
<dbReference type="InterPro" id="IPR036640">
    <property type="entry name" value="ABC1_TM_sf"/>
</dbReference>
<dbReference type="EMBL" id="CP006842">
    <property type="protein sequence ID" value="AHW65467.1"/>
    <property type="molecule type" value="Genomic_DNA"/>
</dbReference>
<dbReference type="STRING" id="1404245.CGLY_15155"/>
<proteinExistence type="inferred from homology"/>
<dbReference type="InterPro" id="IPR003439">
    <property type="entry name" value="ABC_transporter-like_ATP-bd"/>
</dbReference>
<dbReference type="PANTHER" id="PTHR24221">
    <property type="entry name" value="ATP-BINDING CASSETTE SUB-FAMILY B"/>
    <property type="match status" value="1"/>
</dbReference>
<evidence type="ECO:0000256" key="2">
    <source>
        <dbReference type="ARBA" id="ARBA00022519"/>
    </source>
</evidence>
<evidence type="ECO:0000259" key="10">
    <source>
        <dbReference type="PROSITE" id="PS50929"/>
    </source>
</evidence>
<evidence type="ECO:0000256" key="7">
    <source>
        <dbReference type="ARBA" id="ARBA00023455"/>
    </source>
</evidence>
<feature type="domain" description="ABC transmembrane type-1" evidence="10">
    <location>
        <begin position="36"/>
        <end position="309"/>
    </location>
</feature>
<evidence type="ECO:0000256" key="5">
    <source>
        <dbReference type="ARBA" id="ARBA00022989"/>
    </source>
</evidence>
<keyword evidence="6 8" id="KW-0472">Membrane</keyword>
<reference evidence="11 12" key="1">
    <citation type="journal article" date="2015" name="Int. J. Syst. Evol. Microbiol.">
        <title>Revisiting Corynebacterium glyciniphilum (ex Kubota et al., 1972) sp. nov., nom. rev., isolated from putrefied banana.</title>
        <authorList>
            <person name="Al-Dilaimi A."/>
            <person name="Bednarz H."/>
            <person name="Lomker A."/>
            <person name="Niehaus K."/>
            <person name="Kalinowski J."/>
            <person name="Ruckert C."/>
        </authorList>
    </citation>
    <scope>NUCLEOTIDE SEQUENCE [LARGE SCALE GENOMIC DNA]</scope>
    <source>
        <strain evidence="11">AJ 3170</strain>
    </source>
</reference>
<dbReference type="PANTHER" id="PTHR24221:SF654">
    <property type="entry name" value="ATP-BINDING CASSETTE SUB-FAMILY B MEMBER 6"/>
    <property type="match status" value="1"/>
</dbReference>
<dbReference type="SUPFAM" id="SSF52540">
    <property type="entry name" value="P-loop containing nucleoside triphosphate hydrolases"/>
    <property type="match status" value="1"/>
</dbReference>
<evidence type="ECO:0000256" key="6">
    <source>
        <dbReference type="ARBA" id="ARBA00023136"/>
    </source>
</evidence>
<dbReference type="eggNOG" id="COG1132">
    <property type="taxonomic scope" value="Bacteria"/>
</dbReference>
<evidence type="ECO:0000256" key="8">
    <source>
        <dbReference type="SAM" id="Phobius"/>
    </source>
</evidence>
<dbReference type="GO" id="GO:0016887">
    <property type="term" value="F:ATP hydrolysis activity"/>
    <property type="evidence" value="ECO:0007669"/>
    <property type="project" value="InterPro"/>
</dbReference>
<dbReference type="Pfam" id="PF00005">
    <property type="entry name" value="ABC_tran"/>
    <property type="match status" value="1"/>
</dbReference>
<organism evidence="11 12">
    <name type="scientific">Corynebacterium glyciniphilum AJ 3170</name>
    <dbReference type="NCBI Taxonomy" id="1404245"/>
    <lineage>
        <taxon>Bacteria</taxon>
        <taxon>Bacillati</taxon>
        <taxon>Actinomycetota</taxon>
        <taxon>Actinomycetes</taxon>
        <taxon>Mycobacteriales</taxon>
        <taxon>Corynebacteriaceae</taxon>
        <taxon>Corynebacterium</taxon>
    </lineage>
</organism>
<feature type="domain" description="ABC transporter" evidence="9">
    <location>
        <begin position="337"/>
        <end position="549"/>
    </location>
</feature>
<gene>
    <name evidence="11" type="ORF">CGLY_15155</name>
</gene>
<dbReference type="Gene3D" id="1.20.1560.10">
    <property type="entry name" value="ABC transporter type 1, transmembrane domain"/>
    <property type="match status" value="1"/>
</dbReference>
<dbReference type="SUPFAM" id="SSF90123">
    <property type="entry name" value="ABC transporter transmembrane region"/>
    <property type="match status" value="1"/>
</dbReference>
<dbReference type="InterPro" id="IPR027417">
    <property type="entry name" value="P-loop_NTPase"/>
</dbReference>
<feature type="transmembrane region" description="Helical" evidence="8">
    <location>
        <begin position="32"/>
        <end position="60"/>
    </location>
</feature>
<keyword evidence="12" id="KW-1185">Reference proteome</keyword>
<evidence type="ECO:0000256" key="1">
    <source>
        <dbReference type="ARBA" id="ARBA00004429"/>
    </source>
</evidence>
<dbReference type="Gene3D" id="3.40.50.300">
    <property type="entry name" value="P-loop containing nucleotide triphosphate hydrolases"/>
    <property type="match status" value="1"/>
</dbReference>
<keyword evidence="5 8" id="KW-1133">Transmembrane helix</keyword>
<keyword evidence="3 8" id="KW-0812">Transmembrane</keyword>
<dbReference type="InterPro" id="IPR039421">
    <property type="entry name" value="Type_1_exporter"/>
</dbReference>
<evidence type="ECO:0000313" key="12">
    <source>
        <dbReference type="Proteomes" id="UP000023703"/>
    </source>
</evidence>
<dbReference type="PROSITE" id="PS00211">
    <property type="entry name" value="ABC_TRANSPORTER_1"/>
    <property type="match status" value="1"/>
</dbReference>
<dbReference type="InterPro" id="IPR011527">
    <property type="entry name" value="ABC1_TM_dom"/>
</dbReference>
<keyword evidence="4" id="KW-1278">Translocase</keyword>
<dbReference type="HOGENOM" id="CLU_000604_84_3_11"/>
<accession>X5DXZ6</accession>
<sequence length="549" mass="57616">MRTTQIGQLPGDLSTLTTGGILRIALTRDRRAVRLALCTGGLVIHNICEAAVPILIGTTIDRAIIPGDGTGLVTWLGVLAATFLLMSLSYQRSMLGMVRVYGHGEHDLRQLTVSRVLHPRRHAPRPTGEVLSIATNDTFQVAGVSWSIVQQLATVAGLLTAAGALLVISVPLGIGVLVGAVAVLALMQRLSRPMFARGRTEQHAVAAASDVATDAMAGLRIIRGLGAQDEVSRRYRTASAHSRDTAVASAVSLRSYDAVSEIVSLVYLAALTFTAGWMTIGGTITPGDLVTVIGLAQFLKGTLAHIGTFGANWAYKRASAARLHTFLAEKFQLPAGLEHQATDREHTAPLTLTWSSPEGTVVKATPGRLVGLRVPDAAAAQHAVDRLGFRSAPCRGELTLGGEDALDIGPDRWRRIVTVPPRDSTLFTGSLRENVTFDDTSPAPAVTAATALDDVIDHLGGVEAPVGEGGHRLSGGQRQRVALARALHTTGPVLVLDEPTTSLDPVTARDVAVGLARLASAAGPGGARSIVVITSDHALLDLCDEVVEL</sequence>
<dbReference type="GO" id="GO:0140359">
    <property type="term" value="F:ABC-type transporter activity"/>
    <property type="evidence" value="ECO:0007669"/>
    <property type="project" value="InterPro"/>
</dbReference>
<keyword evidence="2" id="KW-0997">Cell inner membrane</keyword>
<comment type="subcellular location">
    <subcellularLocation>
        <location evidence="1">Cell inner membrane</location>
        <topology evidence="1">Multi-pass membrane protein</topology>
    </subcellularLocation>
</comment>
<dbReference type="GO" id="GO:0005886">
    <property type="term" value="C:plasma membrane"/>
    <property type="evidence" value="ECO:0007669"/>
    <property type="project" value="UniProtKB-SubCell"/>
</dbReference>
<dbReference type="Proteomes" id="UP000023703">
    <property type="component" value="Chromosome"/>
</dbReference>
<dbReference type="OrthoDB" id="4966664at2"/>
<keyword evidence="2" id="KW-1003">Cell membrane</keyword>
<protein>
    <submittedName>
        <fullName evidence="11">ABC-type transporter, permease subunit</fullName>
    </submittedName>
</protein>
<dbReference type="Pfam" id="PF00664">
    <property type="entry name" value="ABC_membrane"/>
    <property type="match status" value="1"/>
</dbReference>
<dbReference type="InterPro" id="IPR017871">
    <property type="entry name" value="ABC_transporter-like_CS"/>
</dbReference>
<dbReference type="PROSITE" id="PS50929">
    <property type="entry name" value="ABC_TM1F"/>
    <property type="match status" value="1"/>
</dbReference>
<dbReference type="GO" id="GO:0005524">
    <property type="term" value="F:ATP binding"/>
    <property type="evidence" value="ECO:0007669"/>
    <property type="project" value="InterPro"/>
</dbReference>
<dbReference type="CDD" id="cd07346">
    <property type="entry name" value="ABC_6TM_exporters"/>
    <property type="match status" value="1"/>
</dbReference>
<dbReference type="PROSITE" id="PS50893">
    <property type="entry name" value="ABC_TRANSPORTER_2"/>
    <property type="match status" value="1"/>
</dbReference>
<dbReference type="RefSeq" id="WP_038553510.1">
    <property type="nucleotide sequence ID" value="NZ_CP006842.1"/>
</dbReference>